<sequence length="62" mass="6687">MGGSARSRGCKVSRAAAKQKFAAMQQLAAYHRATHLGIPDYLPVAGWTSTPATQEEGRDARR</sequence>
<organism evidence="1 2">
    <name type="scientific">Micromonospora saelicesensis</name>
    <dbReference type="NCBI Taxonomy" id="285676"/>
    <lineage>
        <taxon>Bacteria</taxon>
        <taxon>Bacillati</taxon>
        <taxon>Actinomycetota</taxon>
        <taxon>Actinomycetes</taxon>
        <taxon>Micromonosporales</taxon>
        <taxon>Micromonosporaceae</taxon>
        <taxon>Micromonospora</taxon>
    </lineage>
</organism>
<name>A0ABX9CB66_9ACTN</name>
<dbReference type="EMBL" id="PXXW01000047">
    <property type="protein sequence ID" value="RAN93372.1"/>
    <property type="molecule type" value="Genomic_DNA"/>
</dbReference>
<reference evidence="1 2" key="1">
    <citation type="submission" date="2018-03" db="EMBL/GenBank/DDBJ databases">
        <title>Genomic framework for the identification of Micromonospora saelicesensis and Micromonospora noduli.</title>
        <authorList>
            <person name="Riesco R."/>
            <person name="Trujillo M.E."/>
        </authorList>
    </citation>
    <scope>NUCLEOTIDE SEQUENCE [LARGE SCALE GENOMIC DNA]</scope>
    <source>
        <strain evidence="1 2">GAR05</strain>
    </source>
</reference>
<keyword evidence="2" id="KW-1185">Reference proteome</keyword>
<comment type="caution">
    <text evidence="1">The sequence shown here is derived from an EMBL/GenBank/DDBJ whole genome shotgun (WGS) entry which is preliminary data.</text>
</comment>
<evidence type="ECO:0000313" key="2">
    <source>
        <dbReference type="Proteomes" id="UP000249334"/>
    </source>
</evidence>
<protein>
    <submittedName>
        <fullName evidence="1">Uncharacterized protein</fullName>
    </submittedName>
</protein>
<gene>
    <name evidence="1" type="ORF">GAR05_05588</name>
</gene>
<evidence type="ECO:0000313" key="1">
    <source>
        <dbReference type="EMBL" id="RAN93372.1"/>
    </source>
</evidence>
<accession>A0ABX9CB66</accession>
<dbReference type="Proteomes" id="UP000249334">
    <property type="component" value="Unassembled WGS sequence"/>
</dbReference>
<proteinExistence type="predicted"/>